<accession>A0A0I9S8W2</accession>
<dbReference type="EMBL" id="JMZZ02000147">
    <property type="protein sequence ID" value="KFX74483.1"/>
    <property type="molecule type" value="Genomic_DNA"/>
</dbReference>
<proteinExistence type="predicted"/>
<dbReference type="InterPro" id="IPR058263">
    <property type="entry name" value="DUF7957"/>
</dbReference>
<organism evidence="1">
    <name type="scientific">Bacteroides fragilis</name>
    <dbReference type="NCBI Taxonomy" id="817"/>
    <lineage>
        <taxon>Bacteria</taxon>
        <taxon>Pseudomonadati</taxon>
        <taxon>Bacteroidota</taxon>
        <taxon>Bacteroidia</taxon>
        <taxon>Bacteroidales</taxon>
        <taxon>Bacteroidaceae</taxon>
        <taxon>Bacteroides</taxon>
    </lineage>
</organism>
<dbReference type="Proteomes" id="UP001075704">
    <property type="component" value="Unassembled WGS sequence"/>
</dbReference>
<comment type="caution">
    <text evidence="1">The sequence shown here is derived from an EMBL/GenBank/DDBJ whole genome shotgun (WGS) entry which is preliminary data.</text>
</comment>
<evidence type="ECO:0000313" key="1">
    <source>
        <dbReference type="EMBL" id="KFX74483.1"/>
    </source>
</evidence>
<dbReference type="EMBL" id="JAPUAC010000002">
    <property type="protein sequence ID" value="MCZ2653319.1"/>
    <property type="molecule type" value="Genomic_DNA"/>
</dbReference>
<protein>
    <submittedName>
        <fullName evidence="1">Uncharacterized protein</fullName>
    </submittedName>
</protein>
<gene>
    <name evidence="1" type="ORF">EE52_0212220</name>
    <name evidence="2" type="ORF">O1422_03975</name>
</gene>
<sequence length="100" mass="11921">MEDINIKDLEVRKEIACGDIIIKLYTPPVKQRYNRNITGENIDGEILWQIEDVRPNVDSPFMNIILYDEKKIEAYNWEGVFYYVHIYTGEVESIPNQRPW</sequence>
<name>A0A0I9S8W2_BACFG</name>
<reference evidence="2" key="3">
    <citation type="submission" date="2022-12" db="EMBL/GenBank/DDBJ databases">
        <title>Development of a Multilocus Sequence Typing Scheme for Bacteroides fragilis Based on Whole Genome Sequencing Data and Clinical Application.</title>
        <authorList>
            <person name="Nielsen F.D."/>
            <person name="Justesen U.S."/>
        </authorList>
    </citation>
    <scope>NUCLEOTIDE SEQUENCE</scope>
    <source>
        <strain evidence="2">BF_BC_ODE_DK_2015_2</strain>
    </source>
</reference>
<reference evidence="1" key="2">
    <citation type="submission" date="2014-07" db="EMBL/GenBank/DDBJ databases">
        <title>Genetics and epidemiology of antimicrobial resistance in B. fragilis group.</title>
        <authorList>
            <person name="Sydenham T.V."/>
            <person name="Hasman H."/>
            <person name="Kemp M."/>
            <person name="Justesen U.S."/>
        </authorList>
    </citation>
    <scope>NUCLEOTIDE SEQUENCE [LARGE SCALE GENOMIC DNA]</scope>
    <source>
        <strain evidence="1">DCMOUH0018B</strain>
    </source>
</reference>
<dbReference type="AlphaFoldDB" id="A0A0I9S8W2"/>
<reference evidence="1" key="1">
    <citation type="book" date="2014" name="THE 24TH EUROPEAN CONGRESS OF CLINICAL MICROBIOLOGY AND INFECTIOUS DISEASES" publisher="ECCMID 2014" city="Barcelona, Spain">
        <title>Identification of resistance genes in three multidrug-resistant Bacteroides fragilis isolates by whole genome sequencing.</title>
        <editorList>
            <person name="Unknown"/>
            <person name="A."/>
        </editorList>
        <authorList>
            <person name="Sydenham T.V."/>
            <person name="Hasman H."/>
            <person name="Wang M."/>
            <person name="Soki J."/>
            <person name="Nagy E."/>
            <person name="Justesen U.S."/>
        </authorList>
    </citation>
    <scope>NUCLEOTIDE SEQUENCE</scope>
    <source>
        <strain evidence="1">DCMOUH0018B</strain>
    </source>
</reference>
<dbReference type="PATRIC" id="fig|817.53.peg.2522"/>
<evidence type="ECO:0000313" key="2">
    <source>
        <dbReference type="EMBL" id="MCZ2653319.1"/>
    </source>
</evidence>
<dbReference type="RefSeq" id="WP_008643512.1">
    <property type="nucleotide sequence ID" value="NZ_CP036542.1"/>
</dbReference>
<dbReference type="Pfam" id="PF25857">
    <property type="entry name" value="DUF7957"/>
    <property type="match status" value="1"/>
</dbReference>